<keyword evidence="1" id="KW-0472">Membrane</keyword>
<comment type="caution">
    <text evidence="2">The sequence shown here is derived from an EMBL/GenBank/DDBJ whole genome shotgun (WGS) entry which is preliminary data.</text>
</comment>
<reference evidence="2 3" key="1">
    <citation type="submission" date="2017-07" db="EMBL/GenBank/DDBJ databases">
        <title>Flavobacterium cyanobacteriorum sp. nov., isolated from cyanobacterial aggregates in a eutrophic lake.</title>
        <authorList>
            <person name="Cai H."/>
        </authorList>
    </citation>
    <scope>NUCLEOTIDE SEQUENCE [LARGE SCALE GENOMIC DNA]</scope>
    <source>
        <strain evidence="2 3">TH167</strain>
    </source>
</reference>
<protein>
    <submittedName>
        <fullName evidence="2">Uncharacterized protein</fullName>
    </submittedName>
</protein>
<keyword evidence="1" id="KW-0812">Transmembrane</keyword>
<dbReference type="EMBL" id="NOXX01000220">
    <property type="protein sequence ID" value="OYQ40671.1"/>
    <property type="molecule type" value="Genomic_DNA"/>
</dbReference>
<evidence type="ECO:0000313" key="2">
    <source>
        <dbReference type="EMBL" id="OYQ40671.1"/>
    </source>
</evidence>
<dbReference type="Proteomes" id="UP000216035">
    <property type="component" value="Unassembled WGS sequence"/>
</dbReference>
<gene>
    <name evidence="2" type="ORF">CHX27_13410</name>
</gene>
<evidence type="ECO:0000313" key="3">
    <source>
        <dbReference type="Proteomes" id="UP000216035"/>
    </source>
</evidence>
<organism evidence="2 3">
    <name type="scientific">Flavobacterium aurantiibacter</name>
    <dbReference type="NCBI Taxonomy" id="2023067"/>
    <lineage>
        <taxon>Bacteria</taxon>
        <taxon>Pseudomonadati</taxon>
        <taxon>Bacteroidota</taxon>
        <taxon>Flavobacteriia</taxon>
        <taxon>Flavobacteriales</taxon>
        <taxon>Flavobacteriaceae</taxon>
        <taxon>Flavobacterium</taxon>
    </lineage>
</organism>
<proteinExistence type="predicted"/>
<evidence type="ECO:0000256" key="1">
    <source>
        <dbReference type="SAM" id="Phobius"/>
    </source>
</evidence>
<sequence>MQRTARIAAQIKKEIRFILFFWAAIPAFGCIFLFCFAPQKGCRLYPGCGKTLLTFYRKSVYSYITKGEIIVQFDILKMRINF</sequence>
<feature type="transmembrane region" description="Helical" evidence="1">
    <location>
        <begin position="15"/>
        <end position="34"/>
    </location>
</feature>
<keyword evidence="3" id="KW-1185">Reference proteome</keyword>
<name>A0A255ZGV9_9FLAO</name>
<keyword evidence="1" id="KW-1133">Transmembrane helix</keyword>
<dbReference type="AlphaFoldDB" id="A0A255ZGV9"/>
<accession>A0A255ZGV9</accession>